<dbReference type="RefSeq" id="WP_377482772.1">
    <property type="nucleotide sequence ID" value="NZ_JBHLTN010000018.1"/>
</dbReference>
<evidence type="ECO:0000313" key="3">
    <source>
        <dbReference type="EMBL" id="MFC0592953.1"/>
    </source>
</evidence>
<keyword evidence="2" id="KW-0732">Signal</keyword>
<dbReference type="Proteomes" id="UP001589834">
    <property type="component" value="Unassembled WGS sequence"/>
</dbReference>
<organism evidence="3 4">
    <name type="scientific">Ottowia pentelensis</name>
    <dbReference type="NCBI Taxonomy" id="511108"/>
    <lineage>
        <taxon>Bacteria</taxon>
        <taxon>Pseudomonadati</taxon>
        <taxon>Pseudomonadota</taxon>
        <taxon>Betaproteobacteria</taxon>
        <taxon>Burkholderiales</taxon>
        <taxon>Comamonadaceae</taxon>
        <taxon>Ottowia</taxon>
    </lineage>
</organism>
<reference evidence="3 4" key="1">
    <citation type="submission" date="2024-09" db="EMBL/GenBank/DDBJ databases">
        <authorList>
            <person name="Sun Q."/>
            <person name="Mori K."/>
        </authorList>
    </citation>
    <scope>NUCLEOTIDE SEQUENCE [LARGE SCALE GENOMIC DNA]</scope>
    <source>
        <strain evidence="3 4">NCAIM B.02336</strain>
    </source>
</reference>
<gene>
    <name evidence="3" type="ORF">ACFFGG_10310</name>
</gene>
<evidence type="ECO:0000313" key="4">
    <source>
        <dbReference type="Proteomes" id="UP001589834"/>
    </source>
</evidence>
<dbReference type="InterPro" id="IPR005064">
    <property type="entry name" value="BUG"/>
</dbReference>
<dbReference type="CDD" id="cd07012">
    <property type="entry name" value="PBP2_Bug_TTT"/>
    <property type="match status" value="1"/>
</dbReference>
<dbReference type="PANTHER" id="PTHR42928:SF5">
    <property type="entry name" value="BLR1237 PROTEIN"/>
    <property type="match status" value="1"/>
</dbReference>
<dbReference type="Gene3D" id="3.40.190.10">
    <property type="entry name" value="Periplasmic binding protein-like II"/>
    <property type="match status" value="1"/>
</dbReference>
<dbReference type="PIRSF" id="PIRSF017082">
    <property type="entry name" value="YflP"/>
    <property type="match status" value="1"/>
</dbReference>
<dbReference type="Gene3D" id="3.40.190.150">
    <property type="entry name" value="Bordetella uptake gene, domain 1"/>
    <property type="match status" value="1"/>
</dbReference>
<dbReference type="Pfam" id="PF03401">
    <property type="entry name" value="TctC"/>
    <property type="match status" value="1"/>
</dbReference>
<feature type="signal peptide" evidence="2">
    <location>
        <begin position="1"/>
        <end position="23"/>
    </location>
</feature>
<evidence type="ECO:0000256" key="1">
    <source>
        <dbReference type="ARBA" id="ARBA00006987"/>
    </source>
</evidence>
<sequence length="336" mass="35004">MRHALRMLACGASLLVAVTAAVAQSAAWPSKPLTLVVPFPAGGTSDVMGRLVATELEKALGQPIKVENIGGGGGVKGTLEALKRPADGYTLIQSGIGQNAVAHALDANVGYDSSRDFIHLTQVHEGANVLVVKPDSPYQSVKELVAAAKTGPGVTYGYTPAASGHMAMELMIQMQRTCFAIGKGENLCTGGKFKGVSFSGGKPLLDAALKGGVDAIFINVDAAHRLIKDGKLKALAVSSKGRSNLLPDVPTMSEAGYLGFEAVSWSGISVAKGTPPAVVARLETELAKVMASAPVKKYMEPNGFTIPAQGSSVYSIYVSKETDRWTRLVRIAGIKL</sequence>
<dbReference type="InterPro" id="IPR042100">
    <property type="entry name" value="Bug_dom1"/>
</dbReference>
<proteinExistence type="inferred from homology"/>
<comment type="caution">
    <text evidence="3">The sequence shown here is derived from an EMBL/GenBank/DDBJ whole genome shotgun (WGS) entry which is preliminary data.</text>
</comment>
<evidence type="ECO:0000256" key="2">
    <source>
        <dbReference type="SAM" id="SignalP"/>
    </source>
</evidence>
<dbReference type="SUPFAM" id="SSF53850">
    <property type="entry name" value="Periplasmic binding protein-like II"/>
    <property type="match status" value="1"/>
</dbReference>
<accession>A0ABV6PSX6</accession>
<keyword evidence="4" id="KW-1185">Reference proteome</keyword>
<name>A0ABV6PSX6_9BURK</name>
<comment type="similarity">
    <text evidence="1">Belongs to the UPF0065 (bug) family.</text>
</comment>
<dbReference type="PANTHER" id="PTHR42928">
    <property type="entry name" value="TRICARBOXYLATE-BINDING PROTEIN"/>
    <property type="match status" value="1"/>
</dbReference>
<protein>
    <submittedName>
        <fullName evidence="3">Bug family tripartite tricarboxylate transporter substrate binding protein</fullName>
    </submittedName>
</protein>
<dbReference type="EMBL" id="JBHLTN010000018">
    <property type="protein sequence ID" value="MFC0592953.1"/>
    <property type="molecule type" value="Genomic_DNA"/>
</dbReference>
<feature type="chain" id="PRO_5046398044" evidence="2">
    <location>
        <begin position="24"/>
        <end position="336"/>
    </location>
</feature>